<keyword evidence="3" id="KW-1185">Reference proteome</keyword>
<sequence>MGRVTAKTLAVAGAVAIISTFAAGVASSRERGWVEEVGPGNFADRLLEAHNEERRRVGVPQLRWSPKLAAEAQGYARKLSKGKTLVHANHAERGGAGENLWAGRAGFYSAEEMIEGMVDEKRHFKRGNFPNVSRTGQWRDVGHYTQLIWRETTEVGCAVAPGGGNDWLVCRYWPAGNTYGKPVL</sequence>
<dbReference type="InterPro" id="IPR035940">
    <property type="entry name" value="CAP_sf"/>
</dbReference>
<dbReference type="InterPro" id="IPR014044">
    <property type="entry name" value="CAP_dom"/>
</dbReference>
<dbReference type="PRINTS" id="PR00838">
    <property type="entry name" value="V5ALLERGEN"/>
</dbReference>
<name>A0A917DKR0_9SPHN</name>
<evidence type="ECO:0000259" key="1">
    <source>
        <dbReference type="SMART" id="SM00198"/>
    </source>
</evidence>
<dbReference type="GO" id="GO:0005576">
    <property type="term" value="C:extracellular region"/>
    <property type="evidence" value="ECO:0007669"/>
    <property type="project" value="InterPro"/>
</dbReference>
<comment type="caution">
    <text evidence="2">The sequence shown here is derived from an EMBL/GenBank/DDBJ whole genome shotgun (WGS) entry which is preliminary data.</text>
</comment>
<dbReference type="SUPFAM" id="SSF55797">
    <property type="entry name" value="PR-1-like"/>
    <property type="match status" value="1"/>
</dbReference>
<dbReference type="SMART" id="SM00198">
    <property type="entry name" value="SCP"/>
    <property type="match status" value="1"/>
</dbReference>
<reference evidence="2 3" key="1">
    <citation type="journal article" date="2014" name="Int. J. Syst. Evol. Microbiol.">
        <title>Complete genome sequence of Corynebacterium casei LMG S-19264T (=DSM 44701T), isolated from a smear-ripened cheese.</title>
        <authorList>
            <consortium name="US DOE Joint Genome Institute (JGI-PGF)"/>
            <person name="Walter F."/>
            <person name="Albersmeier A."/>
            <person name="Kalinowski J."/>
            <person name="Ruckert C."/>
        </authorList>
    </citation>
    <scope>NUCLEOTIDE SEQUENCE [LARGE SCALE GENOMIC DNA]</scope>
    <source>
        <strain evidence="2 3">CGMCC 1.15358</strain>
    </source>
</reference>
<feature type="domain" description="SCP" evidence="1">
    <location>
        <begin position="41"/>
        <end position="180"/>
    </location>
</feature>
<dbReference type="InterPro" id="IPR001283">
    <property type="entry name" value="CRISP-related"/>
</dbReference>
<protein>
    <recommendedName>
        <fullName evidence="1">SCP domain-containing protein</fullName>
    </recommendedName>
</protein>
<dbReference type="AlphaFoldDB" id="A0A917DKR0"/>
<dbReference type="RefSeq" id="WP_082924235.1">
    <property type="nucleotide sequence ID" value="NZ_BMIO01000006.1"/>
</dbReference>
<dbReference type="InterPro" id="IPR018244">
    <property type="entry name" value="Allrgn_V5/Tpx1_CS"/>
</dbReference>
<dbReference type="PRINTS" id="PR00837">
    <property type="entry name" value="V5TPXLIKE"/>
</dbReference>
<dbReference type="Pfam" id="PF00188">
    <property type="entry name" value="CAP"/>
    <property type="match status" value="1"/>
</dbReference>
<dbReference type="Gene3D" id="3.40.33.10">
    <property type="entry name" value="CAP"/>
    <property type="match status" value="1"/>
</dbReference>
<gene>
    <name evidence="2" type="ORF">GCM10010989_21250</name>
</gene>
<dbReference type="OrthoDB" id="9794228at2"/>
<evidence type="ECO:0000313" key="3">
    <source>
        <dbReference type="Proteomes" id="UP000598997"/>
    </source>
</evidence>
<evidence type="ECO:0000313" key="2">
    <source>
        <dbReference type="EMBL" id="GGD46715.1"/>
    </source>
</evidence>
<organism evidence="2 3">
    <name type="scientific">Croceicoccus pelagius</name>
    <dbReference type="NCBI Taxonomy" id="1703341"/>
    <lineage>
        <taxon>Bacteria</taxon>
        <taxon>Pseudomonadati</taxon>
        <taxon>Pseudomonadota</taxon>
        <taxon>Alphaproteobacteria</taxon>
        <taxon>Sphingomonadales</taxon>
        <taxon>Erythrobacteraceae</taxon>
        <taxon>Croceicoccus</taxon>
    </lineage>
</organism>
<accession>A0A917DKR0</accession>
<dbReference type="EMBL" id="BMIO01000006">
    <property type="protein sequence ID" value="GGD46715.1"/>
    <property type="molecule type" value="Genomic_DNA"/>
</dbReference>
<proteinExistence type="predicted"/>
<dbReference type="Proteomes" id="UP000598997">
    <property type="component" value="Unassembled WGS sequence"/>
</dbReference>
<dbReference type="PROSITE" id="PS01009">
    <property type="entry name" value="CRISP_1"/>
    <property type="match status" value="1"/>
</dbReference>
<dbReference type="PANTHER" id="PTHR10334">
    <property type="entry name" value="CYSTEINE-RICH SECRETORY PROTEIN-RELATED"/>
    <property type="match status" value="1"/>
</dbReference>
<dbReference type="InterPro" id="IPR002413">
    <property type="entry name" value="V5_allergen-like"/>
</dbReference>